<evidence type="ECO:0000313" key="1">
    <source>
        <dbReference type="EMBL" id="OEL31564.1"/>
    </source>
</evidence>
<dbReference type="AlphaFoldDB" id="A0A1E5W2F9"/>
<comment type="caution">
    <text evidence="1">The sequence shown here is derived from an EMBL/GenBank/DDBJ whole genome shotgun (WGS) entry which is preliminary data.</text>
</comment>
<dbReference type="EMBL" id="LWDX02023128">
    <property type="protein sequence ID" value="OEL31564.1"/>
    <property type="molecule type" value="Genomic_DNA"/>
</dbReference>
<sequence length="34" mass="3747">LGGQAIFVGLDSKCLHAFECGAQLDCIYFMCDYD</sequence>
<feature type="non-terminal residue" evidence="1">
    <location>
        <position position="1"/>
    </location>
</feature>
<accession>A0A1E5W2F9</accession>
<proteinExistence type="predicted"/>
<organism evidence="1 2">
    <name type="scientific">Dichanthelium oligosanthes</name>
    <dbReference type="NCBI Taxonomy" id="888268"/>
    <lineage>
        <taxon>Eukaryota</taxon>
        <taxon>Viridiplantae</taxon>
        <taxon>Streptophyta</taxon>
        <taxon>Embryophyta</taxon>
        <taxon>Tracheophyta</taxon>
        <taxon>Spermatophyta</taxon>
        <taxon>Magnoliopsida</taxon>
        <taxon>Liliopsida</taxon>
        <taxon>Poales</taxon>
        <taxon>Poaceae</taxon>
        <taxon>PACMAD clade</taxon>
        <taxon>Panicoideae</taxon>
        <taxon>Panicodae</taxon>
        <taxon>Paniceae</taxon>
        <taxon>Dichantheliinae</taxon>
        <taxon>Dichanthelium</taxon>
    </lineage>
</organism>
<name>A0A1E5W2F9_9POAL</name>
<keyword evidence="2" id="KW-1185">Reference proteome</keyword>
<gene>
    <name evidence="1" type="ORF">BAE44_0007417</name>
</gene>
<evidence type="ECO:0000313" key="2">
    <source>
        <dbReference type="Proteomes" id="UP000095767"/>
    </source>
</evidence>
<protein>
    <submittedName>
        <fullName evidence="1">Uncharacterized protein</fullName>
    </submittedName>
</protein>
<reference evidence="1 2" key="1">
    <citation type="submission" date="2016-09" db="EMBL/GenBank/DDBJ databases">
        <title>The draft genome of Dichanthelium oligosanthes: A C3 panicoid grass species.</title>
        <authorList>
            <person name="Studer A.J."/>
            <person name="Schnable J.C."/>
            <person name="Brutnell T.P."/>
        </authorList>
    </citation>
    <scope>NUCLEOTIDE SEQUENCE [LARGE SCALE GENOMIC DNA]</scope>
    <source>
        <strain evidence="2">cv. Kellogg 1175</strain>
        <tissue evidence="1">Leaf</tissue>
    </source>
</reference>
<dbReference type="Proteomes" id="UP000095767">
    <property type="component" value="Unassembled WGS sequence"/>
</dbReference>
<dbReference type="OrthoDB" id="960992at2759"/>